<reference evidence="2 3" key="1">
    <citation type="submission" date="2018-11" db="EMBL/GenBank/DDBJ databases">
        <title>Genome assembly of Steccherinum ochraceum LE-BIN_3174, the white-rot fungus of the Steccherinaceae family (The Residual Polyporoid clade, Polyporales, Basidiomycota).</title>
        <authorList>
            <person name="Fedorova T.V."/>
            <person name="Glazunova O.A."/>
            <person name="Landesman E.O."/>
            <person name="Moiseenko K.V."/>
            <person name="Psurtseva N.V."/>
            <person name="Savinova O.S."/>
            <person name="Shakhova N.V."/>
            <person name="Tyazhelova T.V."/>
            <person name="Vasina D.V."/>
        </authorList>
    </citation>
    <scope>NUCLEOTIDE SEQUENCE [LARGE SCALE GENOMIC DNA]</scope>
    <source>
        <strain evidence="2 3">LE-BIN_3174</strain>
    </source>
</reference>
<keyword evidence="1" id="KW-0812">Transmembrane</keyword>
<dbReference type="AlphaFoldDB" id="A0A4R0RSS5"/>
<keyword evidence="1" id="KW-1133">Transmembrane helix</keyword>
<sequence>MGHDHRYRRHSSACNTSLVSFVDSRTATFLRCKGQIITEDILETLGVFGTAAFATLRTWAVWQRAPIPTVLVFLTSAVVPAVYIYTYSFTQDFIVEGSNCMADIPLDDAQLARATVASTSDVVSYISRVAAIISDLLLLAFTWAKTADVWRKSSKMTQSRPSLTTVLLRDGTQYFVMLVIMSIVALFLNAFQKQTNDGTAFSNTILNGISANLIARFILDLRSVYEEGSRVTGTTVISSVRFNVHSLAGNMGAPLGIEDSTWVSGPTDDVADNHDEKYEEAAIPFHAGLELDAEMPMDNVVPGDGNEHSNFRRTFFVDSGHENSTTQEVVAIDYDAPSSDVV</sequence>
<comment type="caution">
    <text evidence="2">The sequence shown here is derived from an EMBL/GenBank/DDBJ whole genome shotgun (WGS) entry which is preliminary data.</text>
</comment>
<gene>
    <name evidence="2" type="ORF">EIP91_007732</name>
</gene>
<dbReference type="EMBL" id="RWJN01000042">
    <property type="protein sequence ID" value="TCD69385.1"/>
    <property type="molecule type" value="Genomic_DNA"/>
</dbReference>
<keyword evidence="1" id="KW-0472">Membrane</keyword>
<proteinExistence type="predicted"/>
<feature type="transmembrane region" description="Helical" evidence="1">
    <location>
        <begin position="65"/>
        <end position="85"/>
    </location>
</feature>
<evidence type="ECO:0000256" key="1">
    <source>
        <dbReference type="SAM" id="Phobius"/>
    </source>
</evidence>
<name>A0A4R0RSS5_9APHY</name>
<keyword evidence="3" id="KW-1185">Reference proteome</keyword>
<evidence type="ECO:0000313" key="2">
    <source>
        <dbReference type="EMBL" id="TCD69385.1"/>
    </source>
</evidence>
<dbReference type="OrthoDB" id="2753012at2759"/>
<evidence type="ECO:0000313" key="3">
    <source>
        <dbReference type="Proteomes" id="UP000292702"/>
    </source>
</evidence>
<accession>A0A4R0RSS5</accession>
<feature type="transmembrane region" description="Helical" evidence="1">
    <location>
        <begin position="125"/>
        <end position="145"/>
    </location>
</feature>
<protein>
    <submittedName>
        <fullName evidence="2">Uncharacterized protein</fullName>
    </submittedName>
</protein>
<organism evidence="2 3">
    <name type="scientific">Steccherinum ochraceum</name>
    <dbReference type="NCBI Taxonomy" id="92696"/>
    <lineage>
        <taxon>Eukaryota</taxon>
        <taxon>Fungi</taxon>
        <taxon>Dikarya</taxon>
        <taxon>Basidiomycota</taxon>
        <taxon>Agaricomycotina</taxon>
        <taxon>Agaricomycetes</taxon>
        <taxon>Polyporales</taxon>
        <taxon>Steccherinaceae</taxon>
        <taxon>Steccherinum</taxon>
    </lineage>
</organism>
<dbReference type="Proteomes" id="UP000292702">
    <property type="component" value="Unassembled WGS sequence"/>
</dbReference>
<feature type="transmembrane region" description="Helical" evidence="1">
    <location>
        <begin position="166"/>
        <end position="188"/>
    </location>
</feature>